<dbReference type="GO" id="GO:0005524">
    <property type="term" value="F:ATP binding"/>
    <property type="evidence" value="ECO:0007669"/>
    <property type="project" value="UniProtKB-KW"/>
</dbReference>
<dbReference type="Gene3D" id="3.30.565.10">
    <property type="entry name" value="Histidine kinase-like ATPase, C-terminal domain"/>
    <property type="match status" value="1"/>
</dbReference>
<dbReference type="Pfam" id="PF12860">
    <property type="entry name" value="PAS_7"/>
    <property type="match status" value="1"/>
</dbReference>
<feature type="modified residue" description="Phosphohistidine" evidence="5">
    <location>
        <position position="1024"/>
    </location>
</feature>
<dbReference type="Proteomes" id="UP000321523">
    <property type="component" value="Unassembled WGS sequence"/>
</dbReference>
<dbReference type="InterPro" id="IPR035965">
    <property type="entry name" value="PAS-like_dom_sf"/>
</dbReference>
<dbReference type="InterPro" id="IPR004358">
    <property type="entry name" value="Sig_transdc_His_kin-like_C"/>
</dbReference>
<dbReference type="CDD" id="cd00130">
    <property type="entry name" value="PAS"/>
    <property type="match status" value="1"/>
</dbReference>
<protein>
    <recommendedName>
        <fullName evidence="2">histidine kinase</fullName>
        <ecNumber evidence="2">2.7.13.3</ecNumber>
    </recommendedName>
</protein>
<evidence type="ECO:0000256" key="3">
    <source>
        <dbReference type="ARBA" id="ARBA00022553"/>
    </source>
</evidence>
<dbReference type="CDD" id="cd00088">
    <property type="entry name" value="HPT"/>
    <property type="match status" value="1"/>
</dbReference>
<feature type="domain" description="Histidine kinase" evidence="8">
    <location>
        <begin position="433"/>
        <end position="644"/>
    </location>
</feature>
<accession>A0A512DPN0</accession>
<feature type="transmembrane region" description="Helical" evidence="7">
    <location>
        <begin position="20"/>
        <end position="37"/>
    </location>
</feature>
<keyword evidence="4" id="KW-0902">Two-component regulatory system</keyword>
<dbReference type="Gene3D" id="1.10.287.130">
    <property type="match status" value="1"/>
</dbReference>
<dbReference type="Pfam" id="PF01627">
    <property type="entry name" value="Hpt"/>
    <property type="match status" value="1"/>
</dbReference>
<feature type="modified residue" description="4-aspartylphosphate" evidence="6">
    <location>
        <position position="874"/>
    </location>
</feature>
<keyword evidence="7" id="KW-0812">Transmembrane</keyword>
<evidence type="ECO:0000256" key="2">
    <source>
        <dbReference type="ARBA" id="ARBA00012438"/>
    </source>
</evidence>
<keyword evidence="7" id="KW-0472">Membrane</keyword>
<dbReference type="PROSITE" id="PS50894">
    <property type="entry name" value="HPT"/>
    <property type="match status" value="1"/>
</dbReference>
<keyword evidence="3 6" id="KW-0597">Phosphoprotein</keyword>
<organism evidence="11 12">
    <name type="scientific">Skermanella aerolata</name>
    <dbReference type="NCBI Taxonomy" id="393310"/>
    <lineage>
        <taxon>Bacteria</taxon>
        <taxon>Pseudomonadati</taxon>
        <taxon>Pseudomonadota</taxon>
        <taxon>Alphaproteobacteria</taxon>
        <taxon>Rhodospirillales</taxon>
        <taxon>Azospirillaceae</taxon>
        <taxon>Skermanella</taxon>
    </lineage>
</organism>
<dbReference type="EC" id="2.7.13.3" evidence="2"/>
<dbReference type="PROSITE" id="PS50110">
    <property type="entry name" value="RESPONSE_REGULATORY"/>
    <property type="match status" value="2"/>
</dbReference>
<dbReference type="SMART" id="SM00387">
    <property type="entry name" value="HATPase_c"/>
    <property type="match status" value="1"/>
</dbReference>
<dbReference type="InterPro" id="IPR000014">
    <property type="entry name" value="PAS"/>
</dbReference>
<reference evidence="11 12" key="1">
    <citation type="submission" date="2019-07" db="EMBL/GenBank/DDBJ databases">
        <title>Whole genome shotgun sequence of Skermanella aerolata NBRC 106429.</title>
        <authorList>
            <person name="Hosoyama A."/>
            <person name="Uohara A."/>
            <person name="Ohji S."/>
            <person name="Ichikawa N."/>
        </authorList>
    </citation>
    <scope>NUCLEOTIDE SEQUENCE [LARGE SCALE GENOMIC DNA]</scope>
    <source>
        <strain evidence="11 12">NBRC 106429</strain>
    </source>
</reference>
<dbReference type="InterPro" id="IPR008207">
    <property type="entry name" value="Sig_transdc_His_kin_Hpt_dom"/>
</dbReference>
<evidence type="ECO:0000256" key="5">
    <source>
        <dbReference type="PROSITE-ProRule" id="PRU00110"/>
    </source>
</evidence>
<dbReference type="InterPro" id="IPR005467">
    <property type="entry name" value="His_kinase_dom"/>
</dbReference>
<dbReference type="GO" id="GO:0005886">
    <property type="term" value="C:plasma membrane"/>
    <property type="evidence" value="ECO:0007669"/>
    <property type="project" value="UniProtKB-SubCell"/>
</dbReference>
<evidence type="ECO:0000256" key="6">
    <source>
        <dbReference type="PROSITE-ProRule" id="PRU00169"/>
    </source>
</evidence>
<evidence type="ECO:0000256" key="4">
    <source>
        <dbReference type="ARBA" id="ARBA00023012"/>
    </source>
</evidence>
<evidence type="ECO:0000259" key="9">
    <source>
        <dbReference type="PROSITE" id="PS50110"/>
    </source>
</evidence>
<dbReference type="Pfam" id="PF02518">
    <property type="entry name" value="HATPase_c"/>
    <property type="match status" value="1"/>
</dbReference>
<dbReference type="SMART" id="SM00073">
    <property type="entry name" value="HPT"/>
    <property type="match status" value="1"/>
</dbReference>
<keyword evidence="7" id="KW-1133">Transmembrane helix</keyword>
<keyword evidence="12" id="KW-1185">Reference proteome</keyword>
<dbReference type="OrthoDB" id="9801651at2"/>
<evidence type="ECO:0000256" key="1">
    <source>
        <dbReference type="ARBA" id="ARBA00000085"/>
    </source>
</evidence>
<feature type="domain" description="Response regulatory" evidence="9">
    <location>
        <begin position="825"/>
        <end position="942"/>
    </location>
</feature>
<dbReference type="Pfam" id="PF13426">
    <property type="entry name" value="PAS_9"/>
    <property type="match status" value="1"/>
</dbReference>
<dbReference type="InterPro" id="IPR001789">
    <property type="entry name" value="Sig_transdc_resp-reg_receiver"/>
</dbReference>
<dbReference type="SMART" id="SM00448">
    <property type="entry name" value="REC"/>
    <property type="match status" value="2"/>
</dbReference>
<dbReference type="CDD" id="cd17546">
    <property type="entry name" value="REC_hyHK_CKI1_RcsC-like"/>
    <property type="match status" value="1"/>
</dbReference>
<dbReference type="Pfam" id="PF00072">
    <property type="entry name" value="Response_reg"/>
    <property type="match status" value="1"/>
</dbReference>
<dbReference type="SUPFAM" id="SSF55785">
    <property type="entry name" value="PYP-like sensor domain (PAS domain)"/>
    <property type="match status" value="2"/>
</dbReference>
<dbReference type="InterPro" id="IPR003594">
    <property type="entry name" value="HATPase_dom"/>
</dbReference>
<dbReference type="SUPFAM" id="SSF47384">
    <property type="entry name" value="Homodimeric domain of signal transducing histidine kinase"/>
    <property type="match status" value="1"/>
</dbReference>
<dbReference type="InterPro" id="IPR036641">
    <property type="entry name" value="HPT_dom_sf"/>
</dbReference>
<evidence type="ECO:0000259" key="8">
    <source>
        <dbReference type="PROSITE" id="PS50109"/>
    </source>
</evidence>
<dbReference type="PANTHER" id="PTHR45339:SF5">
    <property type="entry name" value="HISTIDINE KINASE"/>
    <property type="match status" value="1"/>
</dbReference>
<evidence type="ECO:0000259" key="10">
    <source>
        <dbReference type="PROSITE" id="PS50894"/>
    </source>
</evidence>
<gene>
    <name evidence="11" type="ORF">SAE02_22380</name>
</gene>
<dbReference type="SMART" id="SM00091">
    <property type="entry name" value="PAS"/>
    <property type="match status" value="3"/>
</dbReference>
<feature type="modified residue" description="4-aspartylphosphate" evidence="6">
    <location>
        <position position="722"/>
    </location>
</feature>
<dbReference type="InterPro" id="IPR036890">
    <property type="entry name" value="HATPase_C_sf"/>
</dbReference>
<dbReference type="PANTHER" id="PTHR45339">
    <property type="entry name" value="HYBRID SIGNAL TRANSDUCTION HISTIDINE KINASE J"/>
    <property type="match status" value="1"/>
</dbReference>
<sequence>MTSLVEQYSRSRRLLRRSALAAVAGILAIGIVWLPSQEGPVQLALKIGCTIALWAIVLIELAVTGHRVRQARTAERRAEHTRQLLAEALDVLPQAIAVFDPADRPVLVNQRYAELQGSLSPFSGGADTAGDGERSLPDGRWIRMDGHRTRNGYRIAVSSDVTELKRQKAELARRSRLLEMTLNASDRGVCIWGADGRLTMSNAQAARLLDLPADLLTAGCPFAEFQAFLAARGEEALAGAAEPAPSESPRIPVRYEYVRPDGHVLDVFGAGMPDGGRMVCYSDVTAYRRVERDLREAEERFRRLASATREGVLVHDGNVIIDANDAALVLLDRPLADLIGRSAERLIAPADYAALRETFECGRMQHREAWFLRPDGSRILCEVSQRLVPQSGRFAGILTFHDITGYRWVEDQLRAARQRAETERRAGSDFLAVVGKGLRTSLRGVLDVLRQLSEGQLAADQRDRVQAVRKSVQTMAATLAEVEDLARIESGARQIADNDFNLIDLVESVVAPQAAQATAKGIDLVSSVAADVPRSVRGDAGRLRQVLTTLIGNAVKFTEQGGVSLSLTASRAEGGAMTELRFDVADTGIGITAANHARILDGAAGNGMALAIARRLIELMGGTIGFDSAPGIGTHFWFVVTLECRTEDGDGGHDFSGLRVLLIEGNGASRKALTRQLASWNAAVQAVPDGAAALAAATLIPAASATGEGTVRPTPFDVALIDSHDADLPVTALARRLRDAGIVHLILLCPPGHPVEWHHLEAAGFSSVLRKPARQAMLAAALGGERVIELGLPDAAHADRAGPGWDGFGDPGKDDAPKATDDARRLLLVEDSVTNQLVAGTLLKIAGFRVEVASNGMEAIAAVKSKPFDLVLMDIAMPEMDGIAATRAIRALPAPAGRIPIIAMTANAMVGDRERFLEAGMNDYVPKPIERPYLLATIARWLPAAPAVVRPQGSASDQGTAAGAASPLDMALDIGVLEQLRHDLDDIVLPDLIEAFLAEARLRSRRMADAAAVGDMTVIEREAHTLKSSASTFGAARLAEAVKTLERTCRSEEPAETNLLCGEILALVEEAAGAYRALGVVAAGDAVESGTQDRQT</sequence>
<evidence type="ECO:0000313" key="12">
    <source>
        <dbReference type="Proteomes" id="UP000321523"/>
    </source>
</evidence>
<dbReference type="EMBL" id="BJYZ01000009">
    <property type="protein sequence ID" value="GEO38090.1"/>
    <property type="molecule type" value="Genomic_DNA"/>
</dbReference>
<feature type="domain" description="HPt" evidence="10">
    <location>
        <begin position="985"/>
        <end position="1082"/>
    </location>
</feature>
<dbReference type="Gene3D" id="3.40.50.2300">
    <property type="match status" value="2"/>
</dbReference>
<dbReference type="Gene3D" id="3.30.450.20">
    <property type="entry name" value="PAS domain"/>
    <property type="match status" value="2"/>
</dbReference>
<dbReference type="GO" id="GO:0000155">
    <property type="term" value="F:phosphorelay sensor kinase activity"/>
    <property type="evidence" value="ECO:0007669"/>
    <property type="project" value="InterPro"/>
</dbReference>
<dbReference type="RefSeq" id="WP_044428878.1">
    <property type="nucleotide sequence ID" value="NZ_BJYZ01000009.1"/>
</dbReference>
<feature type="domain" description="Response regulatory" evidence="9">
    <location>
        <begin position="659"/>
        <end position="786"/>
    </location>
</feature>
<name>A0A512DPN0_9PROT</name>
<dbReference type="SUPFAM" id="SSF55874">
    <property type="entry name" value="ATPase domain of HSP90 chaperone/DNA topoisomerase II/histidine kinase"/>
    <property type="match status" value="1"/>
</dbReference>
<dbReference type="InterPro" id="IPR036097">
    <property type="entry name" value="HisK_dim/P_sf"/>
</dbReference>
<dbReference type="Gene3D" id="1.20.120.160">
    <property type="entry name" value="HPT domain"/>
    <property type="match status" value="1"/>
</dbReference>
<dbReference type="PRINTS" id="PR00344">
    <property type="entry name" value="BCTRLSENSOR"/>
</dbReference>
<evidence type="ECO:0000256" key="7">
    <source>
        <dbReference type="SAM" id="Phobius"/>
    </source>
</evidence>
<dbReference type="SUPFAM" id="SSF47226">
    <property type="entry name" value="Histidine-containing phosphotransfer domain, HPT domain"/>
    <property type="match status" value="1"/>
</dbReference>
<proteinExistence type="predicted"/>
<dbReference type="InterPro" id="IPR011006">
    <property type="entry name" value="CheY-like_superfamily"/>
</dbReference>
<dbReference type="PROSITE" id="PS50109">
    <property type="entry name" value="HIS_KIN"/>
    <property type="match status" value="1"/>
</dbReference>
<evidence type="ECO:0000313" key="11">
    <source>
        <dbReference type="EMBL" id="GEO38090.1"/>
    </source>
</evidence>
<dbReference type="SUPFAM" id="SSF52172">
    <property type="entry name" value="CheY-like"/>
    <property type="match status" value="2"/>
</dbReference>
<comment type="catalytic activity">
    <reaction evidence="1">
        <text>ATP + protein L-histidine = ADP + protein N-phospho-L-histidine.</text>
        <dbReference type="EC" id="2.7.13.3"/>
    </reaction>
</comment>
<dbReference type="AlphaFoldDB" id="A0A512DPN0"/>
<dbReference type="NCBIfam" id="TIGR00229">
    <property type="entry name" value="sensory_box"/>
    <property type="match status" value="1"/>
</dbReference>
<comment type="caution">
    <text evidence="11">The sequence shown here is derived from an EMBL/GenBank/DDBJ whole genome shotgun (WGS) entry which is preliminary data.</text>
</comment>